<accession>A0A6H5G7I7</accession>
<feature type="compositionally biased region" description="Low complexity" evidence="1">
    <location>
        <begin position="47"/>
        <end position="56"/>
    </location>
</feature>
<evidence type="ECO:0000313" key="2">
    <source>
        <dbReference type="EMBL" id="CAA9998482.1"/>
    </source>
</evidence>
<sequence>MFVNFLLVQVRPGKPFWGKQVSRQLRLRGGRRRGGGPAVPPPPPPGTAAAPGLSPARQFSAGRDSRTLSEAASRLKLQKTPGTQRKLAFRK</sequence>
<dbReference type="Proteomes" id="UP000479000">
    <property type="component" value="Unassembled WGS sequence"/>
</dbReference>
<keyword evidence="3" id="KW-1185">Reference proteome</keyword>
<dbReference type="AlphaFoldDB" id="A0A6H5G7I7"/>
<reference evidence="2 3" key="1">
    <citation type="submission" date="2020-02" db="EMBL/GenBank/DDBJ databases">
        <authorList>
            <person name="Ferguson B K."/>
        </authorList>
    </citation>
    <scope>NUCLEOTIDE SEQUENCE [LARGE SCALE GENOMIC DNA]</scope>
</reference>
<evidence type="ECO:0000256" key="1">
    <source>
        <dbReference type="SAM" id="MobiDB-lite"/>
    </source>
</evidence>
<organism evidence="2 3">
    <name type="scientific">Nesidiocoris tenuis</name>
    <dbReference type="NCBI Taxonomy" id="355587"/>
    <lineage>
        <taxon>Eukaryota</taxon>
        <taxon>Metazoa</taxon>
        <taxon>Ecdysozoa</taxon>
        <taxon>Arthropoda</taxon>
        <taxon>Hexapoda</taxon>
        <taxon>Insecta</taxon>
        <taxon>Pterygota</taxon>
        <taxon>Neoptera</taxon>
        <taxon>Paraneoptera</taxon>
        <taxon>Hemiptera</taxon>
        <taxon>Heteroptera</taxon>
        <taxon>Panheteroptera</taxon>
        <taxon>Cimicomorpha</taxon>
        <taxon>Miridae</taxon>
        <taxon>Dicyphina</taxon>
        <taxon>Nesidiocoris</taxon>
    </lineage>
</organism>
<protein>
    <submittedName>
        <fullName evidence="2">Uncharacterized protein</fullName>
    </submittedName>
</protein>
<gene>
    <name evidence="2" type="ORF">NTEN_LOCUS4765</name>
</gene>
<feature type="region of interest" description="Disordered" evidence="1">
    <location>
        <begin position="28"/>
        <end position="91"/>
    </location>
</feature>
<dbReference type="EMBL" id="CADCXU010007122">
    <property type="protein sequence ID" value="CAA9998482.1"/>
    <property type="molecule type" value="Genomic_DNA"/>
</dbReference>
<name>A0A6H5G7I7_9HEMI</name>
<proteinExistence type="predicted"/>
<evidence type="ECO:0000313" key="3">
    <source>
        <dbReference type="Proteomes" id="UP000479000"/>
    </source>
</evidence>